<dbReference type="Gene3D" id="1.20.120.1690">
    <property type="match status" value="1"/>
</dbReference>
<keyword evidence="3" id="KW-1185">Reference proteome</keyword>
<dbReference type="Gene3D" id="3.40.50.410">
    <property type="entry name" value="von Willebrand factor, type A domain"/>
    <property type="match status" value="1"/>
</dbReference>
<proteinExistence type="predicted"/>
<dbReference type="InterPro" id="IPR041176">
    <property type="entry name" value="VWA_3_C"/>
</dbReference>
<dbReference type="Pfam" id="PF18571">
    <property type="entry name" value="VWA_3_C"/>
    <property type="match status" value="1"/>
</dbReference>
<organism evidence="2 3">
    <name type="scientific">Nocardia stercoris</name>
    <dbReference type="NCBI Taxonomy" id="2483361"/>
    <lineage>
        <taxon>Bacteria</taxon>
        <taxon>Bacillati</taxon>
        <taxon>Actinomycetota</taxon>
        <taxon>Actinomycetes</taxon>
        <taxon>Mycobacteriales</taxon>
        <taxon>Nocardiaceae</taxon>
        <taxon>Nocardia</taxon>
    </lineage>
</organism>
<dbReference type="SMART" id="SM00327">
    <property type="entry name" value="VWA"/>
    <property type="match status" value="1"/>
</dbReference>
<dbReference type="EMBL" id="RFFH01000013">
    <property type="protein sequence ID" value="RMI29745.1"/>
    <property type="molecule type" value="Genomic_DNA"/>
</dbReference>
<dbReference type="SUPFAM" id="SSF53300">
    <property type="entry name" value="vWA-like"/>
    <property type="match status" value="1"/>
</dbReference>
<dbReference type="CDD" id="cd00198">
    <property type="entry name" value="vWFA"/>
    <property type="match status" value="1"/>
</dbReference>
<sequence length="413" mass="44326">MDNNQYLADGADTVDAVVTVAADHRFAAAAPVQERLEIIIIDCSGSMAAGDRFLGARRATEAALDELPDGTLFAIVAGTHEAHVVYPRGELVRADPRTRAEARRALDTLRPYGGTAMGTWLGMARTLAARYPQAMSHAILLTDGKNEHEQPAQLMAEIGASRGRFTCDCRGVGTGPVVDELRTIASGLNGTMDVVPDGAGLVADFRAMMQSSMAKIVPDLTLRVWTPAGATVRFVKQVAPTIEELSRTDSAAQVGDYPLGNWGVEERDYHIQVRVEPAAVGREKLAARVSVLAGDEVIGQGLVKALWTADTELSTRINARVAHYTGQAELAQAVQEGLAARKDGDLDTATAKLKRAVELAAESGNDGTAKLLRTVVEVDERDGTVKLRRQVDDFDEMALDARSTKTARVRKEN</sequence>
<dbReference type="AlphaFoldDB" id="A0A3M2L1R3"/>
<dbReference type="OrthoDB" id="568872at2"/>
<accession>A0A3M2L1R3</accession>
<reference evidence="2 3" key="1">
    <citation type="submission" date="2018-10" db="EMBL/GenBank/DDBJ databases">
        <title>Isolation from cow dung.</title>
        <authorList>
            <person name="Ling L."/>
        </authorList>
    </citation>
    <scope>NUCLEOTIDE SEQUENCE [LARGE SCALE GENOMIC DNA]</scope>
    <source>
        <strain evidence="2 3">NEAU-LL90</strain>
    </source>
</reference>
<dbReference type="PROSITE" id="PS50234">
    <property type="entry name" value="VWFA"/>
    <property type="match status" value="1"/>
</dbReference>
<dbReference type="InterPro" id="IPR036465">
    <property type="entry name" value="vWFA_dom_sf"/>
</dbReference>
<evidence type="ECO:0000259" key="1">
    <source>
        <dbReference type="PROSITE" id="PS50234"/>
    </source>
</evidence>
<dbReference type="Proteomes" id="UP000279275">
    <property type="component" value="Unassembled WGS sequence"/>
</dbReference>
<evidence type="ECO:0000313" key="2">
    <source>
        <dbReference type="EMBL" id="RMI29745.1"/>
    </source>
</evidence>
<protein>
    <submittedName>
        <fullName evidence="2">VWA domain-containing protein</fullName>
    </submittedName>
</protein>
<feature type="domain" description="VWFA" evidence="1">
    <location>
        <begin position="38"/>
        <end position="216"/>
    </location>
</feature>
<dbReference type="InterPro" id="IPR002035">
    <property type="entry name" value="VWF_A"/>
</dbReference>
<dbReference type="Gene3D" id="2.60.40.3670">
    <property type="match status" value="1"/>
</dbReference>
<gene>
    <name evidence="2" type="ORF">EBN03_25165</name>
</gene>
<comment type="caution">
    <text evidence="2">The sequence shown here is derived from an EMBL/GenBank/DDBJ whole genome shotgun (WGS) entry which is preliminary data.</text>
</comment>
<dbReference type="Pfam" id="PF13768">
    <property type="entry name" value="VWA_3"/>
    <property type="match status" value="1"/>
</dbReference>
<name>A0A3M2L1R3_9NOCA</name>
<evidence type="ECO:0000313" key="3">
    <source>
        <dbReference type="Proteomes" id="UP000279275"/>
    </source>
</evidence>